<reference evidence="1" key="1">
    <citation type="submission" date="2021-06" db="EMBL/GenBank/DDBJ databases">
        <authorList>
            <person name="Kallberg Y."/>
            <person name="Tangrot J."/>
            <person name="Rosling A."/>
        </authorList>
    </citation>
    <scope>NUCLEOTIDE SEQUENCE</scope>
    <source>
        <strain evidence="1">UK204</strain>
    </source>
</reference>
<evidence type="ECO:0000313" key="1">
    <source>
        <dbReference type="EMBL" id="CAG8583086.1"/>
    </source>
</evidence>
<accession>A0A9N9BZ64</accession>
<dbReference type="Proteomes" id="UP000789570">
    <property type="component" value="Unassembled WGS sequence"/>
</dbReference>
<organism evidence="1 2">
    <name type="scientific">Funneliformis caledonium</name>
    <dbReference type="NCBI Taxonomy" id="1117310"/>
    <lineage>
        <taxon>Eukaryota</taxon>
        <taxon>Fungi</taxon>
        <taxon>Fungi incertae sedis</taxon>
        <taxon>Mucoromycota</taxon>
        <taxon>Glomeromycotina</taxon>
        <taxon>Glomeromycetes</taxon>
        <taxon>Glomerales</taxon>
        <taxon>Glomeraceae</taxon>
        <taxon>Funneliformis</taxon>
    </lineage>
</organism>
<sequence>MKVAPNIALDWGCEDEMIYMLNGFIDRKKVSVEDVNYEKVEVSDPVVQKRCEDHHRNELNQHQRVYIIEELLGAINPLDPNLHVYANEELDGEVTNKNNSKRNICAMYVENVVITPGNVPSSKATS</sequence>
<evidence type="ECO:0000313" key="2">
    <source>
        <dbReference type="Proteomes" id="UP000789570"/>
    </source>
</evidence>
<comment type="caution">
    <text evidence="1">The sequence shown here is derived from an EMBL/GenBank/DDBJ whole genome shotgun (WGS) entry which is preliminary data.</text>
</comment>
<keyword evidence="2" id="KW-1185">Reference proteome</keyword>
<gene>
    <name evidence="1" type="ORF">FCALED_LOCUS7701</name>
</gene>
<proteinExistence type="predicted"/>
<dbReference type="EMBL" id="CAJVPQ010002091">
    <property type="protein sequence ID" value="CAG8583086.1"/>
    <property type="molecule type" value="Genomic_DNA"/>
</dbReference>
<protein>
    <submittedName>
        <fullName evidence="1">14806_t:CDS:1</fullName>
    </submittedName>
</protein>
<dbReference type="AlphaFoldDB" id="A0A9N9BZ64"/>
<name>A0A9N9BZ64_9GLOM</name>